<sequence length="1187" mass="138615">MKEFIAKLSKGIFEYGVPEIEVSISSIELDLEADVVFKGSFEISCPEGEIVKGLVFSKGEHFAVTPGQFLGARNTITYEVSTAFMEAGDVIGGNIHIVARGKKIEIPWAVSIKPSGIMTSIGEIHDMDSFCELWKEDYDEALSIFCNGDFKKLLRDNENRYISLYETLLEGNNKPLALEEFLIAAERKKGVEISLVDHEREYSGLAGTSGDTLLILKDRQGYLSFRMEADAEFIELPRKQFSSSDFTGNRYEFPFCLAVDKMHAGTNFGRITISSHRQKLQFEITVRNGKTKSSRNRQRSIILDLIRLKMEYKLKRINLYEWRQESERLLEKIGGAGTPQPLESLFFQVEIMLEQERFVEAEELMGLVAEELIRANREDKDLYARYLYYTTIIKKDSAHSEAIRRQIQEYYENGCDSFMLLWILLRLDRGLKTNQPLKLARLKEQYRKGCRNPFLYLEVLDIYNENPKELNSLNPFDMSVLFFGAKKECLSLDLARRTAGLALSEKGFHPLVFSILEHLYGKFEDEIILDAVCSVLIKGSKTDEKYFKWFALGVEKGSKITKLYEYFMYSISTGYTGPLPPTVLMYFLYNTEALHDRQAYLFYNVIVNKKELSALYRSYLRRMERYAVAEIKRGNINEFLNVIYWEVLGEGSMDAAILENLPDITCSYRLRYDNPNVSRVLVCYDELAIVNEGKLTENETNLVIYTENFHVIFEDLEGNRYSQSLPHSLYRYVDEKKYRQCFLQNPNSEVFIIRSIGEVLKITKNHVKTMDILLGLSRRKVFRCWYLKQLMGEAVDYYNDHCYDEALDRYLPAIEADCLYSDTRKTIISMLIKRELYEDAYKLFARYGIQEMEPGKMMRMSLRFIADRNFMPDSTLLSMCMYAFENGKYNETLLQYIGTYFLGPVKEMLAIWSAQKQFCCENRELEENLLAVMLYAGSFPEMRFPVFHSYYLKGGKEEIRNAFYNYVAYEYIMKEKPAGDEYVQHIEMEIQERFSGINDICRMAYLKYNADVEYLLEYQIRLCEKIMEDFISRDIRLNFFKKYAKWFPISDSLKDKLIIEYKADPATPKTIRYYISSGDGGEKQYLEEEMNCIYPGIFTWEIILFYGESVRYHIKDESKPGDARTRDVCRKLHGEELYMGENRYGIINNIILAMDMKDDETVSNLMLQYLVNGHITKNLFEVDERES</sequence>
<dbReference type="STRING" id="1122934.SAMN02745691_00536"/>
<protein>
    <recommendedName>
        <fullName evidence="5">DUF5717 domain-containing protein</fullName>
    </recommendedName>
</protein>
<feature type="domain" description="DUF5717" evidence="2">
    <location>
        <begin position="1"/>
        <end position="870"/>
    </location>
</feature>
<organism evidence="3 4">
    <name type="scientific">Parasporobacterium paucivorans DSM 15970</name>
    <dbReference type="NCBI Taxonomy" id="1122934"/>
    <lineage>
        <taxon>Bacteria</taxon>
        <taxon>Bacillati</taxon>
        <taxon>Bacillota</taxon>
        <taxon>Clostridia</taxon>
        <taxon>Lachnospirales</taxon>
        <taxon>Lachnospiraceae</taxon>
        <taxon>Parasporobacterium</taxon>
    </lineage>
</organism>
<dbReference type="InterPro" id="IPR043774">
    <property type="entry name" value="DUF5717_C"/>
</dbReference>
<evidence type="ECO:0000313" key="3">
    <source>
        <dbReference type="EMBL" id="SHI58968.1"/>
    </source>
</evidence>
<evidence type="ECO:0000313" key="4">
    <source>
        <dbReference type="Proteomes" id="UP000184342"/>
    </source>
</evidence>
<dbReference type="EMBL" id="FQYT01000004">
    <property type="protein sequence ID" value="SHI58968.1"/>
    <property type="molecule type" value="Genomic_DNA"/>
</dbReference>
<gene>
    <name evidence="3" type="ORF">SAMN02745691_00536</name>
</gene>
<name>A0A1M6CE41_9FIRM</name>
<dbReference type="RefSeq" id="WP_143147867.1">
    <property type="nucleotide sequence ID" value="NZ_FQYT01000004.1"/>
</dbReference>
<accession>A0A1M6CE41</accession>
<evidence type="ECO:0000259" key="1">
    <source>
        <dbReference type="Pfam" id="PF18983"/>
    </source>
</evidence>
<dbReference type="OrthoDB" id="9758235at2"/>
<dbReference type="Proteomes" id="UP000184342">
    <property type="component" value="Unassembled WGS sequence"/>
</dbReference>
<dbReference type="Pfam" id="PF18983">
    <property type="entry name" value="DUF5717"/>
    <property type="match status" value="1"/>
</dbReference>
<dbReference type="Pfam" id="PF18984">
    <property type="entry name" value="DUF5717_N"/>
    <property type="match status" value="1"/>
</dbReference>
<dbReference type="AlphaFoldDB" id="A0A1M6CE41"/>
<feature type="domain" description="DUF5717" evidence="1">
    <location>
        <begin position="873"/>
        <end position="1180"/>
    </location>
</feature>
<reference evidence="3 4" key="1">
    <citation type="submission" date="2016-11" db="EMBL/GenBank/DDBJ databases">
        <authorList>
            <person name="Jaros S."/>
            <person name="Januszkiewicz K."/>
            <person name="Wedrychowicz H."/>
        </authorList>
    </citation>
    <scope>NUCLEOTIDE SEQUENCE [LARGE SCALE GENOMIC DNA]</scope>
    <source>
        <strain evidence="3 4">DSM 15970</strain>
    </source>
</reference>
<proteinExistence type="predicted"/>
<dbReference type="InterPro" id="IPR043775">
    <property type="entry name" value="DUF5717_N"/>
</dbReference>
<evidence type="ECO:0008006" key="5">
    <source>
        <dbReference type="Google" id="ProtNLM"/>
    </source>
</evidence>
<keyword evidence="4" id="KW-1185">Reference proteome</keyword>
<evidence type="ECO:0000259" key="2">
    <source>
        <dbReference type="Pfam" id="PF18984"/>
    </source>
</evidence>